<protein>
    <recommendedName>
        <fullName evidence="7">Pseudouridine synthase</fullName>
        <ecNumber evidence="7">5.4.99.-</ecNumber>
    </recommendedName>
</protein>
<dbReference type="Gene3D" id="3.10.290.10">
    <property type="entry name" value="RNA-binding S4 domain"/>
    <property type="match status" value="1"/>
</dbReference>
<keyword evidence="4 7" id="KW-0413">Isomerase</keyword>
<dbReference type="EC" id="5.4.99.-" evidence="7"/>
<evidence type="ECO:0000313" key="10">
    <source>
        <dbReference type="Proteomes" id="UP000010296"/>
    </source>
</evidence>
<dbReference type="PANTHER" id="PTHR21600">
    <property type="entry name" value="MITOCHONDRIAL RNA PSEUDOURIDINE SYNTHASE"/>
    <property type="match status" value="1"/>
</dbReference>
<sequence>MTEELKISITEEKGRIDKVLAEKLANYSRSQIQLWLKEACVKIDGVVVKANYKVQKGDRITIQIPEPETLDLIAENLPLEIVYEDADVAVINKPQGMVVHPSAGHPNGTLVNALIYHLNSLSSINGVIRPGIVHRIDKDTSGLLMVAKNDQAHEDLAKQLKDKTSLRKYVALVHGVIPHDKGVIRAPIGRSTVDRKMQAVVDNGKDAVTHFQVLERYEDYTLVELQLETGRTHQIRVHMQYIGYPLVGDPVYGLKRTIKGNGQFLHAKLLGFTHPSTGEKMVFEAPLPEIFKKTLAKLPKSD</sequence>
<dbReference type="OrthoDB" id="9807829at2"/>
<name>E6LFZ0_ENTI1</name>
<dbReference type="PROSITE" id="PS01129">
    <property type="entry name" value="PSI_RLU"/>
    <property type="match status" value="1"/>
</dbReference>
<evidence type="ECO:0000259" key="8">
    <source>
        <dbReference type="SMART" id="SM00363"/>
    </source>
</evidence>
<comment type="function">
    <text evidence="7">Responsible for synthesis of pseudouridine from uracil.</text>
</comment>
<evidence type="ECO:0000256" key="1">
    <source>
        <dbReference type="ARBA" id="ARBA00000073"/>
    </source>
</evidence>
<organism evidence="9 10">
    <name type="scientific">Enterococcus italicus (strain DSM 15952 / CCUG 50447 / LMG 22039 / TP 1.5)</name>
    <dbReference type="NCBI Taxonomy" id="888064"/>
    <lineage>
        <taxon>Bacteria</taxon>
        <taxon>Bacillati</taxon>
        <taxon>Bacillota</taxon>
        <taxon>Bacilli</taxon>
        <taxon>Lactobacillales</taxon>
        <taxon>Enterococcaceae</taxon>
        <taxon>Enterococcus</taxon>
    </lineage>
</organism>
<dbReference type="GO" id="GO:0000455">
    <property type="term" value="P:enzyme-directed rRNA pseudouridine synthesis"/>
    <property type="evidence" value="ECO:0007669"/>
    <property type="project" value="UniProtKB-ARBA"/>
</dbReference>
<dbReference type="STRING" id="888064.HMPREF9088_1280"/>
<feature type="active site" evidence="5">
    <location>
        <position position="137"/>
    </location>
</feature>
<dbReference type="CDD" id="cd02869">
    <property type="entry name" value="PseudoU_synth_RluA_like"/>
    <property type="match status" value="1"/>
</dbReference>
<evidence type="ECO:0000256" key="3">
    <source>
        <dbReference type="ARBA" id="ARBA00022884"/>
    </source>
</evidence>
<dbReference type="SMART" id="SM00363">
    <property type="entry name" value="S4"/>
    <property type="match status" value="1"/>
</dbReference>
<dbReference type="GO" id="GO:0120159">
    <property type="term" value="F:rRNA pseudouridine synthase activity"/>
    <property type="evidence" value="ECO:0007669"/>
    <property type="project" value="UniProtKB-ARBA"/>
</dbReference>
<evidence type="ECO:0000256" key="2">
    <source>
        <dbReference type="ARBA" id="ARBA00010876"/>
    </source>
</evidence>
<dbReference type="Pfam" id="PF01479">
    <property type="entry name" value="S4"/>
    <property type="match status" value="1"/>
</dbReference>
<evidence type="ECO:0000256" key="4">
    <source>
        <dbReference type="ARBA" id="ARBA00023235"/>
    </source>
</evidence>
<dbReference type="Gene3D" id="3.30.2350.10">
    <property type="entry name" value="Pseudouridine synthase"/>
    <property type="match status" value="1"/>
</dbReference>
<dbReference type="InterPro" id="IPR006145">
    <property type="entry name" value="PsdUridine_synth_RsuA/RluA"/>
</dbReference>
<evidence type="ECO:0000313" key="9">
    <source>
        <dbReference type="EMBL" id="EFU73892.1"/>
    </source>
</evidence>
<dbReference type="InterPro" id="IPR050188">
    <property type="entry name" value="RluA_PseudoU_synthase"/>
</dbReference>
<comment type="catalytic activity">
    <reaction evidence="1 7">
        <text>a uridine in RNA = a pseudouridine in RNA</text>
        <dbReference type="Rhea" id="RHEA:48348"/>
        <dbReference type="Rhea" id="RHEA-COMP:12068"/>
        <dbReference type="Rhea" id="RHEA-COMP:12069"/>
        <dbReference type="ChEBI" id="CHEBI:65314"/>
        <dbReference type="ChEBI" id="CHEBI:65315"/>
    </reaction>
</comment>
<keyword evidence="3 6" id="KW-0694">RNA-binding</keyword>
<dbReference type="InterPro" id="IPR020103">
    <property type="entry name" value="PsdUridine_synth_cat_dom_sf"/>
</dbReference>
<dbReference type="InterPro" id="IPR006224">
    <property type="entry name" value="PsdUridine_synth_RluA-like_CS"/>
</dbReference>
<comment type="similarity">
    <text evidence="2 7">Belongs to the pseudouridine synthase RluA family.</text>
</comment>
<dbReference type="GeneID" id="302705668"/>
<dbReference type="InterPro" id="IPR006225">
    <property type="entry name" value="PsdUridine_synth_RluC/D"/>
</dbReference>
<feature type="domain" description="RNA-binding S4" evidence="8">
    <location>
        <begin position="14"/>
        <end position="78"/>
    </location>
</feature>
<keyword evidence="10" id="KW-1185">Reference proteome</keyword>
<gene>
    <name evidence="9" type="primary">rluD2</name>
    <name evidence="9" type="ORF">HMPREF9088_1280</name>
</gene>
<accession>E6LFZ0</accession>
<evidence type="ECO:0000256" key="6">
    <source>
        <dbReference type="PROSITE-ProRule" id="PRU00182"/>
    </source>
</evidence>
<dbReference type="AlphaFoldDB" id="E6LFZ0"/>
<dbReference type="Proteomes" id="UP000010296">
    <property type="component" value="Unassembled WGS sequence"/>
</dbReference>
<dbReference type="PANTHER" id="PTHR21600:SF44">
    <property type="entry name" value="RIBOSOMAL LARGE SUBUNIT PSEUDOURIDINE SYNTHASE D"/>
    <property type="match status" value="1"/>
</dbReference>
<dbReference type="GO" id="GO:0003723">
    <property type="term" value="F:RNA binding"/>
    <property type="evidence" value="ECO:0007669"/>
    <property type="project" value="UniProtKB-KW"/>
</dbReference>
<dbReference type="FunFam" id="3.30.2350.10:FF:000006">
    <property type="entry name" value="Pseudouridine synthase"/>
    <property type="match status" value="1"/>
</dbReference>
<dbReference type="CDD" id="cd00165">
    <property type="entry name" value="S4"/>
    <property type="match status" value="1"/>
</dbReference>
<dbReference type="HOGENOM" id="CLU_016902_4_4_9"/>
<dbReference type="RefSeq" id="WP_007208298.1">
    <property type="nucleotide sequence ID" value="NZ_GL622241.1"/>
</dbReference>
<dbReference type="Pfam" id="PF00849">
    <property type="entry name" value="PseudoU_synth_2"/>
    <property type="match status" value="1"/>
</dbReference>
<evidence type="ECO:0000256" key="5">
    <source>
        <dbReference type="PIRSR" id="PIRSR606225-1"/>
    </source>
</evidence>
<dbReference type="eggNOG" id="COG0564">
    <property type="taxonomic scope" value="Bacteria"/>
</dbReference>
<dbReference type="NCBIfam" id="TIGR00005">
    <property type="entry name" value="rluA_subfam"/>
    <property type="match status" value="1"/>
</dbReference>
<reference evidence="9 10" key="1">
    <citation type="submission" date="2010-12" db="EMBL/GenBank/DDBJ databases">
        <authorList>
            <person name="Muzny D."/>
            <person name="Qin X."/>
            <person name="Deng J."/>
            <person name="Jiang H."/>
            <person name="Liu Y."/>
            <person name="Qu J."/>
            <person name="Song X.-Z."/>
            <person name="Zhang L."/>
            <person name="Thornton R."/>
            <person name="Coyle M."/>
            <person name="Francisco L."/>
            <person name="Jackson L."/>
            <person name="Javaid M."/>
            <person name="Korchina V."/>
            <person name="Kovar C."/>
            <person name="Mata R."/>
            <person name="Mathew T."/>
            <person name="Ngo R."/>
            <person name="Nguyen L."/>
            <person name="Nguyen N."/>
            <person name="Okwuonu G."/>
            <person name="Ongeri F."/>
            <person name="Pham C."/>
            <person name="Simmons D."/>
            <person name="Wilczek-Boney K."/>
            <person name="Hale W."/>
            <person name="Jakkamsetti A."/>
            <person name="Pham P."/>
            <person name="Ruth R."/>
            <person name="San Lucas F."/>
            <person name="Warren J."/>
            <person name="Zhang J."/>
            <person name="Zhao Z."/>
            <person name="Zhou C."/>
            <person name="Zhu D."/>
            <person name="Lee S."/>
            <person name="Bess C."/>
            <person name="Blankenburg K."/>
            <person name="Forbes L."/>
            <person name="Fu Q."/>
            <person name="Gubbala S."/>
            <person name="Hirani K."/>
            <person name="Jayaseelan J.C."/>
            <person name="Lara F."/>
            <person name="Munidasa M."/>
            <person name="Palculict T."/>
            <person name="Patil S."/>
            <person name="Pu L.-L."/>
            <person name="Saada N."/>
            <person name="Tang L."/>
            <person name="Weissenberger G."/>
            <person name="Zhu Y."/>
            <person name="Hemphill L."/>
            <person name="Shang Y."/>
            <person name="Youmans B."/>
            <person name="Ayvaz T."/>
            <person name="Ross M."/>
            <person name="Santibanez J."/>
            <person name="Aqrawi P."/>
            <person name="Gross S."/>
            <person name="Joshi V."/>
            <person name="Fowler G."/>
            <person name="Nazareth L."/>
            <person name="Reid J."/>
            <person name="Worley K."/>
            <person name="Petrosino J."/>
            <person name="Highlander S."/>
            <person name="Gibbs R."/>
        </authorList>
    </citation>
    <scope>NUCLEOTIDE SEQUENCE [LARGE SCALE GENOMIC DNA]</scope>
    <source>
        <strain evidence="10">DSM 15952 / CCUG 50447 / LMG 22039 / TP 1.5</strain>
    </source>
</reference>
<dbReference type="SUPFAM" id="SSF55174">
    <property type="entry name" value="Alpha-L RNA-binding motif"/>
    <property type="match status" value="1"/>
</dbReference>
<dbReference type="PROSITE" id="PS50889">
    <property type="entry name" value="S4"/>
    <property type="match status" value="1"/>
</dbReference>
<dbReference type="SUPFAM" id="SSF55120">
    <property type="entry name" value="Pseudouridine synthase"/>
    <property type="match status" value="1"/>
</dbReference>
<dbReference type="InterPro" id="IPR002942">
    <property type="entry name" value="S4_RNA-bd"/>
</dbReference>
<evidence type="ECO:0000256" key="7">
    <source>
        <dbReference type="RuleBase" id="RU362028"/>
    </source>
</evidence>
<proteinExistence type="inferred from homology"/>
<dbReference type="InterPro" id="IPR036986">
    <property type="entry name" value="S4_RNA-bd_sf"/>
</dbReference>
<dbReference type="EMBL" id="AEPV01000044">
    <property type="protein sequence ID" value="EFU73892.1"/>
    <property type="molecule type" value="Genomic_DNA"/>
</dbReference>
<comment type="caution">
    <text evidence="9">The sequence shown here is derived from an EMBL/GenBank/DDBJ whole genome shotgun (WGS) entry which is preliminary data.</text>
</comment>